<dbReference type="OrthoDB" id="10592332at2759"/>
<feature type="region of interest" description="Disordered" evidence="1">
    <location>
        <begin position="134"/>
        <end position="184"/>
    </location>
</feature>
<evidence type="ECO:0000313" key="2">
    <source>
        <dbReference type="EMBL" id="OBT91352.1"/>
    </source>
</evidence>
<dbReference type="AlphaFoldDB" id="A0A1B8G6A3"/>
<accession>A0A1B8G6A3</accession>
<organism evidence="2 3">
    <name type="scientific">Pseudogymnoascus verrucosus</name>
    <dbReference type="NCBI Taxonomy" id="342668"/>
    <lineage>
        <taxon>Eukaryota</taxon>
        <taxon>Fungi</taxon>
        <taxon>Dikarya</taxon>
        <taxon>Ascomycota</taxon>
        <taxon>Pezizomycotina</taxon>
        <taxon>Leotiomycetes</taxon>
        <taxon>Thelebolales</taxon>
        <taxon>Thelebolaceae</taxon>
        <taxon>Pseudogymnoascus</taxon>
    </lineage>
</organism>
<feature type="compositionally biased region" description="Low complexity" evidence="1">
    <location>
        <begin position="271"/>
        <end position="280"/>
    </location>
</feature>
<evidence type="ECO:0000313" key="3">
    <source>
        <dbReference type="Proteomes" id="UP000091956"/>
    </source>
</evidence>
<feature type="compositionally biased region" description="Basic residues" evidence="1">
    <location>
        <begin position="152"/>
        <end position="166"/>
    </location>
</feature>
<reference evidence="3" key="2">
    <citation type="journal article" date="2018" name="Nat. Commun.">
        <title>Extreme sensitivity to ultraviolet light in the fungal pathogen causing white-nose syndrome of bats.</title>
        <authorList>
            <person name="Palmer J.M."/>
            <person name="Drees K.P."/>
            <person name="Foster J.T."/>
            <person name="Lindner D.L."/>
        </authorList>
    </citation>
    <scope>NUCLEOTIDE SEQUENCE [LARGE SCALE GENOMIC DNA]</scope>
    <source>
        <strain evidence="3">UAMH 10579</strain>
    </source>
</reference>
<gene>
    <name evidence="2" type="ORF">VE01_10649</name>
</gene>
<evidence type="ECO:0000256" key="1">
    <source>
        <dbReference type="SAM" id="MobiDB-lite"/>
    </source>
</evidence>
<name>A0A1B8G6A3_9PEZI</name>
<sequence>MAHGSGLGAGDSTFGTGMGSVNLNGIMAHGSGLGAGVPTFGTPYNNTGTQMSAYPSSIPPNEIMPFGDDFGPTFCNGDLLLDPFAPNEITPQANVFGASTASASSTRYSSKGNSKSLASRASQPSLFRQLWADLHPSDDESDGGRTSATKSRGGKSRAAKGLKGRRSVQSFAEKKAEQQRLPFSALTQTEQPLQGTMSFAPSAPWQPTLLDTTADAQPQVTWLAGGASATKFKGNRKGGIGRSASRSRGTASNSPFNDSNPSNPLFQGITSVQSSSNGNVDDSNNFNWSYLNFQDYQDPKSALPQSNVLGVGGTSATKSKKDKSRTTSRSASRSRGNANYYSPFNDSGSPELLFQGITYVPPPSTGTGPEVPGIKQTLDEMIESNFSIQAMRDALPQSNVLGRSSSAYGSRSGTPTNVSAGEVIVSGPSNQSLIFPETFSDTASIAAPPSAAVSVASHNTFAGHTVNGKKSMPAEQVRYQANNRPQPGPNVPYSGTYWDHENIMRNSGIPGPYLHYPVVQDSWELYKKGPPGQLRTISSKNDPSKYILALHPPTGAVTGKGHTAMVEGHYHAAVHSKKR</sequence>
<dbReference type="GeneID" id="28844035"/>
<dbReference type="Proteomes" id="UP000091956">
    <property type="component" value="Unassembled WGS sequence"/>
</dbReference>
<feature type="region of interest" description="Disordered" evidence="1">
    <location>
        <begin position="302"/>
        <end position="343"/>
    </location>
</feature>
<keyword evidence="3" id="KW-1185">Reference proteome</keyword>
<proteinExistence type="predicted"/>
<dbReference type="RefSeq" id="XP_018125085.1">
    <property type="nucleotide sequence ID" value="XM_018280042.2"/>
</dbReference>
<protein>
    <submittedName>
        <fullName evidence="2">Uncharacterized protein</fullName>
    </submittedName>
</protein>
<feature type="compositionally biased region" description="Low complexity" evidence="1">
    <location>
        <begin position="242"/>
        <end position="264"/>
    </location>
</feature>
<reference evidence="2 3" key="1">
    <citation type="submission" date="2016-03" db="EMBL/GenBank/DDBJ databases">
        <title>Comparative genomics of Pseudogymnoascus destructans, the fungus causing white-nose syndrome of bats.</title>
        <authorList>
            <person name="Palmer J.M."/>
            <person name="Drees K.P."/>
            <person name="Foster J.T."/>
            <person name="Lindner D.L."/>
        </authorList>
    </citation>
    <scope>NUCLEOTIDE SEQUENCE [LARGE SCALE GENOMIC DNA]</scope>
    <source>
        <strain evidence="2 3">UAMH 10579</strain>
    </source>
</reference>
<feature type="region of interest" description="Disordered" evidence="1">
    <location>
        <begin position="227"/>
        <end position="280"/>
    </location>
</feature>
<dbReference type="EMBL" id="KV460301">
    <property type="protein sequence ID" value="OBT91352.1"/>
    <property type="molecule type" value="Genomic_DNA"/>
</dbReference>